<dbReference type="AlphaFoldDB" id="A0A9P5P362"/>
<name>A0A9P5P362_9AGAR</name>
<dbReference type="SUPFAM" id="SSF56801">
    <property type="entry name" value="Acetyl-CoA synthetase-like"/>
    <property type="match status" value="1"/>
</dbReference>
<dbReference type="Gene3D" id="3.40.50.12780">
    <property type="entry name" value="N-terminal domain of ligase-like"/>
    <property type="match status" value="1"/>
</dbReference>
<keyword evidence="2" id="KW-1185">Reference proteome</keyword>
<organism evidence="1 2">
    <name type="scientific">Rhodocollybia butyracea</name>
    <dbReference type="NCBI Taxonomy" id="206335"/>
    <lineage>
        <taxon>Eukaryota</taxon>
        <taxon>Fungi</taxon>
        <taxon>Dikarya</taxon>
        <taxon>Basidiomycota</taxon>
        <taxon>Agaricomycotina</taxon>
        <taxon>Agaricomycetes</taxon>
        <taxon>Agaricomycetidae</taxon>
        <taxon>Agaricales</taxon>
        <taxon>Marasmiineae</taxon>
        <taxon>Omphalotaceae</taxon>
        <taxon>Rhodocollybia</taxon>
    </lineage>
</organism>
<comment type="caution">
    <text evidence="1">The sequence shown here is derived from an EMBL/GenBank/DDBJ whole genome shotgun (WGS) entry which is preliminary data.</text>
</comment>
<dbReference type="Pfam" id="PF23562">
    <property type="entry name" value="AMP-binding_C_3"/>
    <property type="match status" value="1"/>
</dbReference>
<accession>A0A9P5P362</accession>
<proteinExistence type="predicted"/>
<dbReference type="EMBL" id="JADNRY010000927">
    <property type="protein sequence ID" value="KAF9024082.1"/>
    <property type="molecule type" value="Genomic_DNA"/>
</dbReference>
<dbReference type="InterPro" id="IPR042099">
    <property type="entry name" value="ANL_N_sf"/>
</dbReference>
<evidence type="ECO:0000313" key="1">
    <source>
        <dbReference type="EMBL" id="KAF9024082.1"/>
    </source>
</evidence>
<sequence>MQPLVTRFPSRVAFKIPQVNPETDEINHWTGITFHQLLLDIEFLARYWFHVLKESSGIPQRSVIALCFRGYKYIDVVHVYAISRAGYIPLLINIFPNADYSVIQGRLEQANTRAFIYEPVYNDTVRDIPQIPCFTSVTVVHPNDYPLPDLPHVTGSDIAIIYQSSGTTSGKSKIIPFNFTWPDRCVRKITEARSDFAKVDIVSWRGSVGYMPQFIGITMHRTSCMVQYKSGWPSTSEIVDIVNRCQTRQLFSHPVLLREHIRVSRTDPETLRALSSVDVISYTGGGLGSNEDEEWAWRNGINLVNVYGSTECGGLLISEGLRKSRQNYLKRFPGPSFIKFIPISNDSDLLELVVPPEAPECPDVSFRSSDGNYHTNDPFREVEPGSYAFCGRNDDWFNMRSCKLCDTKAIEDNARSLCGDIISDCVVVGNGRSSPVLVVEACSLNPALNESELKTKIFDRIRPFHSTRYPHESIASMDMIFVVSSATLPRTVTKATVRRRVVEETMKERLDKLFS</sequence>
<protein>
    <recommendedName>
        <fullName evidence="3">AMP-dependent synthetase/ligase domain-containing protein</fullName>
    </recommendedName>
</protein>
<evidence type="ECO:0000313" key="2">
    <source>
        <dbReference type="Proteomes" id="UP000772434"/>
    </source>
</evidence>
<reference evidence="1" key="1">
    <citation type="submission" date="2020-11" db="EMBL/GenBank/DDBJ databases">
        <authorList>
            <consortium name="DOE Joint Genome Institute"/>
            <person name="Ahrendt S."/>
            <person name="Riley R."/>
            <person name="Andreopoulos W."/>
            <person name="Labutti K."/>
            <person name="Pangilinan J."/>
            <person name="Ruiz-Duenas F.J."/>
            <person name="Barrasa J.M."/>
            <person name="Sanchez-Garcia M."/>
            <person name="Camarero S."/>
            <person name="Miyauchi S."/>
            <person name="Serrano A."/>
            <person name="Linde D."/>
            <person name="Babiker R."/>
            <person name="Drula E."/>
            <person name="Ayuso-Fernandez I."/>
            <person name="Pacheco R."/>
            <person name="Padilla G."/>
            <person name="Ferreira P."/>
            <person name="Barriuso J."/>
            <person name="Kellner H."/>
            <person name="Castanera R."/>
            <person name="Alfaro M."/>
            <person name="Ramirez L."/>
            <person name="Pisabarro A.G."/>
            <person name="Kuo A."/>
            <person name="Tritt A."/>
            <person name="Lipzen A."/>
            <person name="He G."/>
            <person name="Yan M."/>
            <person name="Ng V."/>
            <person name="Cullen D."/>
            <person name="Martin F."/>
            <person name="Rosso M.-N."/>
            <person name="Henrissat B."/>
            <person name="Hibbett D."/>
            <person name="Martinez A.T."/>
            <person name="Grigoriev I.V."/>
        </authorList>
    </citation>
    <scope>NUCLEOTIDE SEQUENCE</scope>
    <source>
        <strain evidence="1">AH 40177</strain>
    </source>
</reference>
<evidence type="ECO:0008006" key="3">
    <source>
        <dbReference type="Google" id="ProtNLM"/>
    </source>
</evidence>
<dbReference type="OrthoDB" id="429813at2759"/>
<gene>
    <name evidence="1" type="ORF">BDP27DRAFT_1307690</name>
</gene>
<dbReference type="Proteomes" id="UP000772434">
    <property type="component" value="Unassembled WGS sequence"/>
</dbReference>